<organism evidence="1 2">
    <name type="scientific">Dichomitus squalens</name>
    <dbReference type="NCBI Taxonomy" id="114155"/>
    <lineage>
        <taxon>Eukaryota</taxon>
        <taxon>Fungi</taxon>
        <taxon>Dikarya</taxon>
        <taxon>Basidiomycota</taxon>
        <taxon>Agaricomycotina</taxon>
        <taxon>Agaricomycetes</taxon>
        <taxon>Polyporales</taxon>
        <taxon>Polyporaceae</taxon>
        <taxon>Dichomitus</taxon>
    </lineage>
</organism>
<dbReference type="EMBL" id="ML145303">
    <property type="protein sequence ID" value="TBU51595.1"/>
    <property type="molecule type" value="Genomic_DNA"/>
</dbReference>
<accession>A0A4Q9PC44</accession>
<dbReference type="Proteomes" id="UP000292082">
    <property type="component" value="Unassembled WGS sequence"/>
</dbReference>
<sequence length="171" mass="18686">MTTRAPPSQRKGHRRWCKHRLRLLRAGRALSAFPHTMDGLTGCESHASSPEGDRSAVLSECAMPHIPAHDTISGFDSGPRDTSNDIAITNLSITVTGISTIWFYASNATEAPRSLMPMSAARRKSMGSRWVISAHLACDSAGSICSPIMGFMTCGGTRFTWTERRCRHRPA</sequence>
<gene>
    <name evidence="1" type="ORF">BD310DRAFT_941940</name>
</gene>
<protein>
    <submittedName>
        <fullName evidence="1">Uncharacterized protein</fullName>
    </submittedName>
</protein>
<dbReference type="AlphaFoldDB" id="A0A4Q9PC44"/>
<proteinExistence type="predicted"/>
<reference evidence="1 2" key="1">
    <citation type="submission" date="2019-01" db="EMBL/GenBank/DDBJ databases">
        <title>Draft genome sequences of three monokaryotic isolates of the white-rot basidiomycete fungus Dichomitus squalens.</title>
        <authorList>
            <consortium name="DOE Joint Genome Institute"/>
            <person name="Lopez S.C."/>
            <person name="Andreopoulos B."/>
            <person name="Pangilinan J."/>
            <person name="Lipzen A."/>
            <person name="Riley R."/>
            <person name="Ahrendt S."/>
            <person name="Ng V."/>
            <person name="Barry K."/>
            <person name="Daum C."/>
            <person name="Grigoriev I.V."/>
            <person name="Hilden K.S."/>
            <person name="Makela M.R."/>
            <person name="de Vries R.P."/>
        </authorList>
    </citation>
    <scope>NUCLEOTIDE SEQUENCE [LARGE SCALE GENOMIC DNA]</scope>
    <source>
        <strain evidence="1 2">CBS 464.89</strain>
    </source>
</reference>
<evidence type="ECO:0000313" key="2">
    <source>
        <dbReference type="Proteomes" id="UP000292082"/>
    </source>
</evidence>
<name>A0A4Q9PC44_9APHY</name>
<keyword evidence="2" id="KW-1185">Reference proteome</keyword>
<evidence type="ECO:0000313" key="1">
    <source>
        <dbReference type="EMBL" id="TBU51595.1"/>
    </source>
</evidence>